<accession>A0A1X0WG12</accession>
<proteinExistence type="predicted"/>
<sequence length="211" mass="23979">MDNRLNNADASPRITKWIPVNLPCEQTKNPVAITSIMNTPRLPQSLSLARPVRRCRLQKPEITQPVADSERQLTARSTTQSTTESTAQYSALTGSTPYLVVDVVSSFNKGYAEIFLNLSRENRQRIYRQLQIEIQDFKARQGAGNIAVSDEVRLIGVAYGMGMPFYDPRVLRDMGEHNKVNFEKLRSAACHFLHALHRRPEFVIPDGWQPR</sequence>
<organism evidence="2 3">
    <name type="scientific">Rouxiella badensis</name>
    <dbReference type="NCBI Taxonomy" id="1646377"/>
    <lineage>
        <taxon>Bacteria</taxon>
        <taxon>Pseudomonadati</taxon>
        <taxon>Pseudomonadota</taxon>
        <taxon>Gammaproteobacteria</taxon>
        <taxon>Enterobacterales</taxon>
        <taxon>Yersiniaceae</taxon>
        <taxon>Rouxiella</taxon>
    </lineage>
</organism>
<dbReference type="EMBL" id="MRWE01000013">
    <property type="protein sequence ID" value="ORJ25728.1"/>
    <property type="molecule type" value="Genomic_DNA"/>
</dbReference>
<comment type="caution">
    <text evidence="2">The sequence shown here is derived from an EMBL/GenBank/DDBJ whole genome shotgun (WGS) entry which is preliminary data.</text>
</comment>
<dbReference type="AlphaFoldDB" id="A0A1X0WG12"/>
<protein>
    <submittedName>
        <fullName evidence="2">Uncharacterized protein</fullName>
    </submittedName>
</protein>
<evidence type="ECO:0000313" key="2">
    <source>
        <dbReference type="EMBL" id="ORJ25728.1"/>
    </source>
</evidence>
<gene>
    <name evidence="2" type="ORF">BS640_09920</name>
</gene>
<feature type="compositionally biased region" description="Low complexity" evidence="1">
    <location>
        <begin position="74"/>
        <end position="85"/>
    </location>
</feature>
<name>A0A1X0WG12_9GAMM</name>
<dbReference type="RefSeq" id="WP_084912487.1">
    <property type="nucleotide sequence ID" value="NZ_CP114062.1"/>
</dbReference>
<keyword evidence="3" id="KW-1185">Reference proteome</keyword>
<dbReference type="GeneID" id="93565252"/>
<feature type="region of interest" description="Disordered" evidence="1">
    <location>
        <begin position="63"/>
        <end position="85"/>
    </location>
</feature>
<reference evidence="2 3" key="1">
    <citation type="journal article" date="2017" name="Int. J. Syst. Evol. Microbiol.">
        <title>Rouxiella badensis sp. nov. and Rouxiella silvae sp. nov. isolated from peat bog soil in Germany and emendation of the genus description.</title>
        <authorList>
            <person name="Le Fleche-Mateos A."/>
            <person name="Kugler J.H."/>
            <person name="Hansen S.H."/>
            <person name="Syldatk C."/>
            <person name="Hausmann R."/>
            <person name="Lomprez F."/>
            <person name="Vandenbogaert M."/>
            <person name="Manuguerra J.C."/>
            <person name="Grimont P.A."/>
        </authorList>
    </citation>
    <scope>NUCLEOTIDE SEQUENCE [LARGE SCALE GENOMIC DNA]</scope>
    <source>
        <strain evidence="2 3">DSM 100043</strain>
    </source>
</reference>
<dbReference type="Proteomes" id="UP000192536">
    <property type="component" value="Unassembled WGS sequence"/>
</dbReference>
<evidence type="ECO:0000256" key="1">
    <source>
        <dbReference type="SAM" id="MobiDB-lite"/>
    </source>
</evidence>
<evidence type="ECO:0000313" key="3">
    <source>
        <dbReference type="Proteomes" id="UP000192536"/>
    </source>
</evidence>